<protein>
    <submittedName>
        <fullName evidence="3">Secreted protein</fullName>
    </submittedName>
</protein>
<organism evidence="2 3">
    <name type="scientific">Panagrellus redivivus</name>
    <name type="common">Microworm</name>
    <dbReference type="NCBI Taxonomy" id="6233"/>
    <lineage>
        <taxon>Eukaryota</taxon>
        <taxon>Metazoa</taxon>
        <taxon>Ecdysozoa</taxon>
        <taxon>Nematoda</taxon>
        <taxon>Chromadorea</taxon>
        <taxon>Rhabditida</taxon>
        <taxon>Tylenchina</taxon>
        <taxon>Panagrolaimomorpha</taxon>
        <taxon>Panagrolaimoidea</taxon>
        <taxon>Panagrolaimidae</taxon>
        <taxon>Panagrellus</taxon>
    </lineage>
</organism>
<proteinExistence type="predicted"/>
<dbReference type="Proteomes" id="UP000492821">
    <property type="component" value="Unassembled WGS sequence"/>
</dbReference>
<reference evidence="2" key="1">
    <citation type="journal article" date="2013" name="Genetics">
        <title>The draft genome and transcriptome of Panagrellus redivivus are shaped by the harsh demands of a free-living lifestyle.</title>
        <authorList>
            <person name="Srinivasan J."/>
            <person name="Dillman A.R."/>
            <person name="Macchietto M.G."/>
            <person name="Heikkinen L."/>
            <person name="Lakso M."/>
            <person name="Fracchia K.M."/>
            <person name="Antoshechkin I."/>
            <person name="Mortazavi A."/>
            <person name="Wong G."/>
            <person name="Sternberg P.W."/>
        </authorList>
    </citation>
    <scope>NUCLEOTIDE SEQUENCE [LARGE SCALE GENOMIC DNA]</scope>
    <source>
        <strain evidence="2">MT8872</strain>
    </source>
</reference>
<keyword evidence="2" id="KW-1185">Reference proteome</keyword>
<feature type="chain" id="PRO_5028899023" evidence="1">
    <location>
        <begin position="25"/>
        <end position="116"/>
    </location>
</feature>
<accession>A0A7E4VKJ1</accession>
<feature type="signal peptide" evidence="1">
    <location>
        <begin position="1"/>
        <end position="24"/>
    </location>
</feature>
<dbReference type="WBParaSite" id="Pan_g21278.t1">
    <property type="protein sequence ID" value="Pan_g21278.t1"/>
    <property type="gene ID" value="Pan_g21278"/>
</dbReference>
<sequence>MPSVMSYSVLAVFCALIVLNVATGSTTTETVDTTLDTTIDTSVLNPSGDAEAVYKELKPLFDELLKGVPSQPCGQRNADEPSNRVRRSVKTKVRNWLKKASKSLPRLQLQPLGWKR</sequence>
<evidence type="ECO:0000313" key="3">
    <source>
        <dbReference type="WBParaSite" id="Pan_g21278.t1"/>
    </source>
</evidence>
<evidence type="ECO:0000313" key="2">
    <source>
        <dbReference type="Proteomes" id="UP000492821"/>
    </source>
</evidence>
<dbReference type="AlphaFoldDB" id="A0A7E4VKJ1"/>
<evidence type="ECO:0000256" key="1">
    <source>
        <dbReference type="SAM" id="SignalP"/>
    </source>
</evidence>
<reference evidence="3" key="2">
    <citation type="submission" date="2020-10" db="UniProtKB">
        <authorList>
            <consortium name="WormBaseParasite"/>
        </authorList>
    </citation>
    <scope>IDENTIFICATION</scope>
</reference>
<keyword evidence="1" id="KW-0732">Signal</keyword>
<name>A0A7E4VKJ1_PANRE</name>